<dbReference type="PANTHER" id="PTHR43848">
    <property type="entry name" value="PUTRESCINE TRANSPORT SYSTEM PERMEASE PROTEIN POTI"/>
    <property type="match status" value="1"/>
</dbReference>
<dbReference type="Proteomes" id="UP000298127">
    <property type="component" value="Unassembled WGS sequence"/>
</dbReference>
<dbReference type="GO" id="GO:0005886">
    <property type="term" value="C:plasma membrane"/>
    <property type="evidence" value="ECO:0007669"/>
    <property type="project" value="UniProtKB-SubCell"/>
</dbReference>
<comment type="similarity">
    <text evidence="2">Belongs to the binding-protein-dependent transport system permease family. CysTW subfamily.</text>
</comment>
<evidence type="ECO:0000256" key="8">
    <source>
        <dbReference type="RuleBase" id="RU363032"/>
    </source>
</evidence>
<dbReference type="GO" id="GO:0055085">
    <property type="term" value="P:transmembrane transport"/>
    <property type="evidence" value="ECO:0007669"/>
    <property type="project" value="InterPro"/>
</dbReference>
<name>A0A4Y9QVU2_9MICO</name>
<evidence type="ECO:0000256" key="2">
    <source>
        <dbReference type="ARBA" id="ARBA00007069"/>
    </source>
</evidence>
<evidence type="ECO:0000256" key="4">
    <source>
        <dbReference type="ARBA" id="ARBA00022475"/>
    </source>
</evidence>
<keyword evidence="5 8" id="KW-0812">Transmembrane</keyword>
<evidence type="ECO:0000256" key="6">
    <source>
        <dbReference type="ARBA" id="ARBA00022989"/>
    </source>
</evidence>
<evidence type="ECO:0000313" key="11">
    <source>
        <dbReference type="Proteomes" id="UP000298127"/>
    </source>
</evidence>
<dbReference type="AlphaFoldDB" id="A0A4Y9QVU2"/>
<keyword evidence="7 8" id="KW-0472">Membrane</keyword>
<proteinExistence type="inferred from homology"/>
<evidence type="ECO:0000256" key="7">
    <source>
        <dbReference type="ARBA" id="ARBA00023136"/>
    </source>
</evidence>
<dbReference type="InterPro" id="IPR035906">
    <property type="entry name" value="MetI-like_sf"/>
</dbReference>
<keyword evidence="6 8" id="KW-1133">Transmembrane helix</keyword>
<feature type="transmembrane region" description="Helical" evidence="8">
    <location>
        <begin position="216"/>
        <end position="235"/>
    </location>
</feature>
<organism evidence="10 11">
    <name type="scientific">Orlajensenia leifsoniae</name>
    <dbReference type="NCBI Taxonomy" id="2561933"/>
    <lineage>
        <taxon>Bacteria</taxon>
        <taxon>Bacillati</taxon>
        <taxon>Actinomycetota</taxon>
        <taxon>Actinomycetes</taxon>
        <taxon>Micrococcales</taxon>
        <taxon>Microbacteriaceae</taxon>
        <taxon>Orlajensenia</taxon>
    </lineage>
</organism>
<keyword evidence="3 8" id="KW-0813">Transport</keyword>
<dbReference type="PANTHER" id="PTHR43848:SF2">
    <property type="entry name" value="PUTRESCINE TRANSPORT SYSTEM PERMEASE PROTEIN POTI"/>
    <property type="match status" value="1"/>
</dbReference>
<dbReference type="SUPFAM" id="SSF161098">
    <property type="entry name" value="MetI-like"/>
    <property type="match status" value="1"/>
</dbReference>
<evidence type="ECO:0000256" key="3">
    <source>
        <dbReference type="ARBA" id="ARBA00022448"/>
    </source>
</evidence>
<evidence type="ECO:0000256" key="1">
    <source>
        <dbReference type="ARBA" id="ARBA00004651"/>
    </source>
</evidence>
<dbReference type="InterPro" id="IPR000515">
    <property type="entry name" value="MetI-like"/>
</dbReference>
<dbReference type="RefSeq" id="WP_135120638.1">
    <property type="nucleotide sequence ID" value="NZ_SPQZ01000004.1"/>
</dbReference>
<dbReference type="PROSITE" id="PS50928">
    <property type="entry name" value="ABC_TM1"/>
    <property type="match status" value="1"/>
</dbReference>
<feature type="transmembrane region" description="Helical" evidence="8">
    <location>
        <begin position="124"/>
        <end position="143"/>
    </location>
</feature>
<accession>A0A4Y9QVU2</accession>
<feature type="transmembrane region" description="Helical" evidence="8">
    <location>
        <begin position="270"/>
        <end position="292"/>
    </location>
</feature>
<evidence type="ECO:0000313" key="10">
    <source>
        <dbReference type="EMBL" id="TFV96664.1"/>
    </source>
</evidence>
<feature type="transmembrane region" description="Helical" evidence="8">
    <location>
        <begin position="36"/>
        <end position="61"/>
    </location>
</feature>
<protein>
    <submittedName>
        <fullName evidence="10">ABC transporter permease</fullName>
    </submittedName>
</protein>
<keyword evidence="4" id="KW-1003">Cell membrane</keyword>
<comment type="caution">
    <text evidence="10">The sequence shown here is derived from an EMBL/GenBank/DDBJ whole genome shotgun (WGS) entry which is preliminary data.</text>
</comment>
<feature type="domain" description="ABC transmembrane type-1" evidence="9">
    <location>
        <begin position="91"/>
        <end position="289"/>
    </location>
</feature>
<comment type="subcellular location">
    <subcellularLocation>
        <location evidence="1 8">Cell membrane</location>
        <topology evidence="1 8">Multi-pass membrane protein</topology>
    </subcellularLocation>
</comment>
<keyword evidence="11" id="KW-1185">Reference proteome</keyword>
<dbReference type="CDD" id="cd06261">
    <property type="entry name" value="TM_PBP2"/>
    <property type="match status" value="1"/>
</dbReference>
<sequence length="309" mass="32352">MSANTATAAVAAVDPARVRSATSVPRRRRRVDPVRVGLAIWGVVVFAFLFLPIIVMFAYSFNTGRLLASWQGFGFTAYTSALANPVIVGSVITSISAAAGAALLSTLLGTLGGIALARSRASSLSVLVATVILGVTLFTPEIVDAVSMLPWFVSLGTDAGIGLFNNGLVRLVIAHAVLSVAVVTFIIRARMAGLDASLEEAAADLYATPWRRFTQITLPVASPAIWAGALMSFTLSLDNTIVSSFVQVPGSTPWPVYIFASLRVGLRPEIAAVSTVMFLLTLLALGVVAYVLRRGDQSAEDIAKTLAAG</sequence>
<dbReference type="Gene3D" id="1.10.3720.10">
    <property type="entry name" value="MetI-like"/>
    <property type="match status" value="1"/>
</dbReference>
<gene>
    <name evidence="10" type="ORF">E4M00_11290</name>
</gene>
<dbReference type="EMBL" id="SPQZ01000004">
    <property type="protein sequence ID" value="TFV96664.1"/>
    <property type="molecule type" value="Genomic_DNA"/>
</dbReference>
<reference evidence="10 11" key="1">
    <citation type="journal article" date="2018" name="J. Microbiol.">
        <title>Leifsonia flava sp. nov., a novel actinobacterium isolated from the rhizosphere of Aquilegia viridiflora.</title>
        <authorList>
            <person name="Cai Y."/>
            <person name="Tao W.Z."/>
            <person name="Ma Y.J."/>
            <person name="Cheng J."/>
            <person name="Zhang M.Y."/>
            <person name="Zhang Y.X."/>
        </authorList>
    </citation>
    <scope>NUCLEOTIDE SEQUENCE [LARGE SCALE GENOMIC DNA]</scope>
    <source>
        <strain evidence="10 11">SYP-B2174</strain>
    </source>
</reference>
<dbReference type="InterPro" id="IPR051789">
    <property type="entry name" value="Bact_Polyamine_Transport"/>
</dbReference>
<feature type="transmembrane region" description="Helical" evidence="8">
    <location>
        <begin position="163"/>
        <end position="187"/>
    </location>
</feature>
<evidence type="ECO:0000259" key="9">
    <source>
        <dbReference type="PROSITE" id="PS50928"/>
    </source>
</evidence>
<evidence type="ECO:0000256" key="5">
    <source>
        <dbReference type="ARBA" id="ARBA00022692"/>
    </source>
</evidence>
<dbReference type="Pfam" id="PF00528">
    <property type="entry name" value="BPD_transp_1"/>
    <property type="match status" value="1"/>
</dbReference>